<dbReference type="GO" id="GO:0003779">
    <property type="term" value="F:actin binding"/>
    <property type="evidence" value="ECO:0007669"/>
    <property type="project" value="TreeGrafter"/>
</dbReference>
<feature type="domain" description="Vps16 N-terminal" evidence="4">
    <location>
        <begin position="218"/>
        <end position="445"/>
    </location>
</feature>
<gene>
    <name evidence="5" type="primary">vps16</name>
    <name evidence="5" type="ORF">PPL_02318</name>
</gene>
<dbReference type="FunCoup" id="D3B1Z3">
    <property type="interactions" value="949"/>
</dbReference>
<dbReference type="PANTHER" id="PTHR12811:SF0">
    <property type="entry name" value="VACUOLAR PROTEIN SORTING-ASSOCIATED PROTEIN 16 HOMOLOG"/>
    <property type="match status" value="1"/>
</dbReference>
<evidence type="ECO:0008006" key="7">
    <source>
        <dbReference type="Google" id="ProtNLM"/>
    </source>
</evidence>
<dbReference type="InterPro" id="IPR006926">
    <property type="entry name" value="Vps16_N"/>
</dbReference>
<dbReference type="AlphaFoldDB" id="D3B1Z3"/>
<dbReference type="Gene3D" id="1.10.150.780">
    <property type="entry name" value="Vps16, C-terminal region"/>
    <property type="match status" value="1"/>
</dbReference>
<dbReference type="Pfam" id="PF04840">
    <property type="entry name" value="Vps16_C"/>
    <property type="match status" value="1"/>
</dbReference>
<dbReference type="GO" id="GO:0042144">
    <property type="term" value="P:vacuole fusion, non-autophagic"/>
    <property type="evidence" value="ECO:0007669"/>
    <property type="project" value="TreeGrafter"/>
</dbReference>
<dbReference type="PANTHER" id="PTHR12811">
    <property type="entry name" value="VACUOLAR PROTEIN SORTING VPS16"/>
    <property type="match status" value="1"/>
</dbReference>
<evidence type="ECO:0000256" key="2">
    <source>
        <dbReference type="PIRNR" id="PIRNR007949"/>
    </source>
</evidence>
<comment type="caution">
    <text evidence="5">The sequence shown here is derived from an EMBL/GenBank/DDBJ whole genome shotgun (WGS) entry which is preliminary data.</text>
</comment>
<dbReference type="EMBL" id="ADBJ01000008">
    <property type="protein sequence ID" value="EFA85317.1"/>
    <property type="molecule type" value="Genomic_DNA"/>
</dbReference>
<organism evidence="5 6">
    <name type="scientific">Heterostelium pallidum (strain ATCC 26659 / Pp 5 / PN500)</name>
    <name type="common">Cellular slime mold</name>
    <name type="synonym">Polysphondylium pallidum</name>
    <dbReference type="NCBI Taxonomy" id="670386"/>
    <lineage>
        <taxon>Eukaryota</taxon>
        <taxon>Amoebozoa</taxon>
        <taxon>Evosea</taxon>
        <taxon>Eumycetozoa</taxon>
        <taxon>Dictyostelia</taxon>
        <taxon>Acytosteliales</taxon>
        <taxon>Acytosteliaceae</taxon>
        <taxon>Heterostelium</taxon>
    </lineage>
</organism>
<feature type="domain" description="Vps16 N-terminal" evidence="4">
    <location>
        <begin position="4"/>
        <end position="143"/>
    </location>
</feature>
<keyword evidence="6" id="KW-1185">Reference proteome</keyword>
<dbReference type="RefSeq" id="XP_020437426.1">
    <property type="nucleotide sequence ID" value="XM_020573309.1"/>
</dbReference>
<dbReference type="InterPro" id="IPR016534">
    <property type="entry name" value="VPS16"/>
</dbReference>
<dbReference type="GO" id="GO:0030897">
    <property type="term" value="C:HOPS complex"/>
    <property type="evidence" value="ECO:0007669"/>
    <property type="project" value="TreeGrafter"/>
</dbReference>
<dbReference type="OMA" id="WCGDDCL"/>
<evidence type="ECO:0000313" key="5">
    <source>
        <dbReference type="EMBL" id="EFA85317.1"/>
    </source>
</evidence>
<dbReference type="Pfam" id="PF04841">
    <property type="entry name" value="Vps16_N"/>
    <property type="match status" value="2"/>
</dbReference>
<reference evidence="5 6" key="1">
    <citation type="journal article" date="2011" name="Genome Res.">
        <title>Phylogeny-wide analysis of social amoeba genomes highlights ancient origins for complex intercellular communication.</title>
        <authorList>
            <person name="Heidel A.J."/>
            <person name="Lawal H.M."/>
            <person name="Felder M."/>
            <person name="Schilde C."/>
            <person name="Helps N.R."/>
            <person name="Tunggal B."/>
            <person name="Rivero F."/>
            <person name="John U."/>
            <person name="Schleicher M."/>
            <person name="Eichinger L."/>
            <person name="Platzer M."/>
            <person name="Noegel A.A."/>
            <person name="Schaap P."/>
            <person name="Gloeckner G."/>
        </authorList>
    </citation>
    <scope>NUCLEOTIDE SEQUENCE [LARGE SCALE GENOMIC DNA]</scope>
    <source>
        <strain evidence="6">ATCC 26659 / Pp 5 / PN500</strain>
    </source>
</reference>
<accession>D3B1Z3</accession>
<proteinExistence type="inferred from homology"/>
<dbReference type="Proteomes" id="UP000001396">
    <property type="component" value="Unassembled WGS sequence"/>
</dbReference>
<protein>
    <recommendedName>
        <fullName evidence="7">Vacuolar protein sorting-associated protein 16 homolog</fullName>
    </recommendedName>
</protein>
<dbReference type="GO" id="GO:0005765">
    <property type="term" value="C:lysosomal membrane"/>
    <property type="evidence" value="ECO:0007669"/>
    <property type="project" value="TreeGrafter"/>
</dbReference>
<dbReference type="InterPro" id="IPR038132">
    <property type="entry name" value="Vps16_C_sf"/>
</dbReference>
<comment type="similarity">
    <text evidence="1 2">Belongs to the VPS16 family.</text>
</comment>
<feature type="domain" description="Vps16 C-terminal" evidence="3">
    <location>
        <begin position="537"/>
        <end position="854"/>
    </location>
</feature>
<dbReference type="GeneID" id="31357843"/>
<dbReference type="PIRSF" id="PIRSF007949">
    <property type="entry name" value="VPS16"/>
    <property type="match status" value="1"/>
</dbReference>
<dbReference type="STRING" id="670386.D3B1Z3"/>
<dbReference type="GO" id="GO:0006886">
    <property type="term" value="P:intracellular protein transport"/>
    <property type="evidence" value="ECO:0007669"/>
    <property type="project" value="InterPro"/>
</dbReference>
<evidence type="ECO:0000259" key="3">
    <source>
        <dbReference type="Pfam" id="PF04840"/>
    </source>
</evidence>
<evidence type="ECO:0000259" key="4">
    <source>
        <dbReference type="Pfam" id="PF04841"/>
    </source>
</evidence>
<dbReference type="InterPro" id="IPR006925">
    <property type="entry name" value="Vps16_C"/>
</dbReference>
<sequence length="860" mass="97434">MNNPTSSWIDIGDWVVSKREIYNMSWDVDFEKNILVAAPNGGPIAVTRDRTKAIEITAQTAKPYLFIYSASGKLISSTILKESEWKASVVGMDWVSQERLVIVLSNATVIVYNIFCEEISNNSYSSIRDEVREVKIFNNGVVFLTSVYPTTGGPPNGPQDPRMNNDRMNMSTGGGWRFYYIELFRPVPVQFAEIHELDGNVKPAWDIVEPHMTATSILDVELFVATRGSLFRLNSSDAKNQLLSQNFLKIVVSPCGNKMACLCPSAAQDSIDLYIYRTDCSQHIKYTNVSKRIPHTLKWSGSDGVMMGFYSSLKYFESGCNTIVTEDKESTVPLYLVTEIDGLRIISSRTTDFFCKVPDETVDIFTIGSVTPSSLLYTATEDFLNHSPKADEYIRGIRNELDMAVNTCIIAAGYEFSRSEQNKLLKAASFGKCFLDSYNPDLFVHTCKALRVLNAVRHFEVGIPLTLQQYNYMGAEGLVRCLIERRSHLLAWRICDYLKIKADFVLNHWACTKVRTNEDEEVLSRIIINKLQSAPGISYANIASAAYSVGRHHIATKLLEYEPKAAEQVPPLLTMKQRDMALNKAIESGDTNLVHLVLLNLERNERNTYLDTVFSKKVALDLLLSFSKQKGNLGLLKEVYTIKQQSTELALTFMYEAFRSGDLDQRVKSFGMAVNAFNSSKDKDIHLYAKLTEDQIKLELLQKELETSMPDASFLGLSLADTMYQLVLLGEQKRVSKIKSEFKVTDKRFWWTKIKALSISGQWEELNNFSKEKKSPIGYEPFVEVCLDQNQQVEALKYIPKIQDTVNRCQSYIQVGYFREAAETAFKDKNLDLLNFVAKKCTNNEVVLNLIDQMRAQLSK</sequence>
<dbReference type="InParanoid" id="D3B1Z3"/>
<dbReference type="GO" id="GO:0016197">
    <property type="term" value="P:endosomal transport"/>
    <property type="evidence" value="ECO:0007669"/>
    <property type="project" value="TreeGrafter"/>
</dbReference>
<dbReference type="GO" id="GO:0005768">
    <property type="term" value="C:endosome"/>
    <property type="evidence" value="ECO:0007669"/>
    <property type="project" value="TreeGrafter"/>
</dbReference>
<evidence type="ECO:0000256" key="1">
    <source>
        <dbReference type="ARBA" id="ARBA00009250"/>
    </source>
</evidence>
<name>D3B1Z3_HETP5</name>
<evidence type="ECO:0000313" key="6">
    <source>
        <dbReference type="Proteomes" id="UP000001396"/>
    </source>
</evidence>